<feature type="region of interest" description="Disordered" evidence="1">
    <location>
        <begin position="724"/>
        <end position="747"/>
    </location>
</feature>
<feature type="region of interest" description="Disordered" evidence="1">
    <location>
        <begin position="624"/>
        <end position="649"/>
    </location>
</feature>
<dbReference type="Pfam" id="PF26088">
    <property type="entry name" value="RRM_LARP4"/>
    <property type="match status" value="1"/>
</dbReference>
<feature type="region of interest" description="Disordered" evidence="1">
    <location>
        <begin position="595"/>
        <end position="614"/>
    </location>
</feature>
<feature type="compositionally biased region" description="Polar residues" evidence="1">
    <location>
        <begin position="20"/>
        <end position="36"/>
    </location>
</feature>
<feature type="region of interest" description="Disordered" evidence="1">
    <location>
        <begin position="812"/>
        <end position="868"/>
    </location>
</feature>
<feature type="compositionally biased region" description="Low complexity" evidence="1">
    <location>
        <begin position="288"/>
        <end position="298"/>
    </location>
</feature>
<feature type="compositionally biased region" description="Basic and acidic residues" evidence="1">
    <location>
        <begin position="378"/>
        <end position="412"/>
    </location>
</feature>
<dbReference type="GO" id="GO:0005829">
    <property type="term" value="C:cytosol"/>
    <property type="evidence" value="ECO:0007669"/>
    <property type="project" value="TreeGrafter"/>
</dbReference>
<dbReference type="InterPro" id="IPR045180">
    <property type="entry name" value="La_dom_prot"/>
</dbReference>
<dbReference type="PANTHER" id="PTHR22792">
    <property type="entry name" value="LUPUS LA PROTEIN-RELATED"/>
    <property type="match status" value="1"/>
</dbReference>
<name>A0AAD9JII5_9ANNE</name>
<feature type="region of interest" description="Disordered" evidence="1">
    <location>
        <begin position="548"/>
        <end position="580"/>
    </location>
</feature>
<feature type="compositionally biased region" description="Polar residues" evidence="1">
    <location>
        <begin position="43"/>
        <end position="52"/>
    </location>
</feature>
<dbReference type="InterPro" id="IPR035979">
    <property type="entry name" value="RBD_domain_sf"/>
</dbReference>
<dbReference type="Proteomes" id="UP001208570">
    <property type="component" value="Unassembled WGS sequence"/>
</dbReference>
<dbReference type="InterPro" id="IPR058699">
    <property type="entry name" value="RRM_LARP4/4B"/>
</dbReference>
<feature type="compositionally biased region" description="Basic and acidic residues" evidence="1">
    <location>
        <begin position="840"/>
        <end position="868"/>
    </location>
</feature>
<dbReference type="SUPFAM" id="SSF54928">
    <property type="entry name" value="RNA-binding domain, RBD"/>
    <property type="match status" value="1"/>
</dbReference>
<gene>
    <name evidence="3" type="ORF">LSH36_291g04016</name>
</gene>
<organism evidence="3 4">
    <name type="scientific">Paralvinella palmiformis</name>
    <dbReference type="NCBI Taxonomy" id="53620"/>
    <lineage>
        <taxon>Eukaryota</taxon>
        <taxon>Metazoa</taxon>
        <taxon>Spiralia</taxon>
        <taxon>Lophotrochozoa</taxon>
        <taxon>Annelida</taxon>
        <taxon>Polychaeta</taxon>
        <taxon>Sedentaria</taxon>
        <taxon>Canalipalpata</taxon>
        <taxon>Terebellida</taxon>
        <taxon>Terebelliformia</taxon>
        <taxon>Alvinellidae</taxon>
        <taxon>Paralvinella</taxon>
    </lineage>
</organism>
<feature type="compositionally biased region" description="Basic and acidic residues" evidence="1">
    <location>
        <begin position="768"/>
        <end position="779"/>
    </location>
</feature>
<keyword evidence="4" id="KW-1185">Reference proteome</keyword>
<reference evidence="3" key="1">
    <citation type="journal article" date="2023" name="Mol. Biol. Evol.">
        <title>Third-Generation Sequencing Reveals the Adaptive Role of the Epigenome in Three Deep-Sea Polychaetes.</title>
        <authorList>
            <person name="Perez M."/>
            <person name="Aroh O."/>
            <person name="Sun Y."/>
            <person name="Lan Y."/>
            <person name="Juniper S.K."/>
            <person name="Young C.R."/>
            <person name="Angers B."/>
            <person name="Qian P.Y."/>
        </authorList>
    </citation>
    <scope>NUCLEOTIDE SEQUENCE</scope>
    <source>
        <strain evidence="3">P08H-3</strain>
    </source>
</reference>
<dbReference type="GO" id="GO:0010494">
    <property type="term" value="C:cytoplasmic stress granule"/>
    <property type="evidence" value="ECO:0007669"/>
    <property type="project" value="TreeGrafter"/>
</dbReference>
<evidence type="ECO:0000259" key="2">
    <source>
        <dbReference type="Pfam" id="PF26088"/>
    </source>
</evidence>
<feature type="compositionally biased region" description="Polar residues" evidence="1">
    <location>
        <begin position="525"/>
        <end position="534"/>
    </location>
</feature>
<feature type="region of interest" description="Disordered" evidence="1">
    <location>
        <begin position="288"/>
        <end position="310"/>
    </location>
</feature>
<dbReference type="AlphaFoldDB" id="A0AAD9JII5"/>
<feature type="compositionally biased region" description="Low complexity" evidence="1">
    <location>
        <begin position="564"/>
        <end position="580"/>
    </location>
</feature>
<dbReference type="GO" id="GO:0003730">
    <property type="term" value="F:mRNA 3'-UTR binding"/>
    <property type="evidence" value="ECO:0007669"/>
    <property type="project" value="TreeGrafter"/>
</dbReference>
<feature type="compositionally biased region" description="Polar residues" evidence="1">
    <location>
        <begin position="367"/>
        <end position="377"/>
    </location>
</feature>
<evidence type="ECO:0000313" key="4">
    <source>
        <dbReference type="Proteomes" id="UP001208570"/>
    </source>
</evidence>
<feature type="compositionally biased region" description="Polar residues" evidence="1">
    <location>
        <begin position="732"/>
        <end position="743"/>
    </location>
</feature>
<proteinExistence type="predicted"/>
<evidence type="ECO:0000313" key="3">
    <source>
        <dbReference type="EMBL" id="KAK2153612.1"/>
    </source>
</evidence>
<evidence type="ECO:0000256" key="1">
    <source>
        <dbReference type="SAM" id="MobiDB-lite"/>
    </source>
</evidence>
<protein>
    <recommendedName>
        <fullName evidence="2">LARP4/4B RNA recognition motif domain-containing protein</fullName>
    </recommendedName>
</protein>
<dbReference type="CDD" id="cd12430">
    <property type="entry name" value="RRM_LARP4_5_like"/>
    <property type="match status" value="1"/>
</dbReference>
<accession>A0AAD9JII5</accession>
<feature type="domain" description="LARP4/4B RNA recognition motif" evidence="2">
    <location>
        <begin position="160"/>
        <end position="264"/>
    </location>
</feature>
<comment type="caution">
    <text evidence="3">The sequence shown here is derived from an EMBL/GenBank/DDBJ whole genome shotgun (WGS) entry which is preliminary data.</text>
</comment>
<feature type="compositionally biased region" description="Basic residues" evidence="1">
    <location>
        <begin position="352"/>
        <end position="361"/>
    </location>
</feature>
<feature type="region of interest" description="Disordered" evidence="1">
    <location>
        <begin position="1"/>
        <end position="68"/>
    </location>
</feature>
<sequence>QVSTKAPGLNPNADVFQIKNPANITTPPSESGSSDWPTPDVDSVSNVQSPSNEEFVYMNGDVGQTPPPGVVTTTFPPTPESPMSVGQADYSGVNGVVEGQALFPSDGGQDELPLDSNISDEQRREMIKSQLEYYFSRWMPTKSVNVQVDEKGEKVRPLHKRCIVILREIPDSTPVEAIKKLFKGENCPPFTSCEFAHNDSWYVTFESEEDAQKAYRYLREEVCTFLGKPIMARIKAKPLLHNTFVPKNGFKQSYEPPVYSQPQKFAQFPTVANVSYLPNQQGYPFFPPGGAATATVPGTPTPPSSSSIAQVWPTSPATLSYFDPGTAFAANGYTPSTTTKIPVRQQSFSSVRHNRNQKPHRGGTLGNREQTGLTQADRSNDHERSEHRDPQRDRSAQSRDGPRTDRYLDRHISGPGRTFKSEGISIPNHYHNHHHHNTGLVNIHRGGDGRSYHGHHHPGPAQTAHSHTHPHNSHTTADREHDTVLSSNSRHSSTSEVNNKDQYPQSQRRGGAYRSKRRPRGSDDNGANRSNSSCQLAKEKTCCEPPNFDLADTSFPPLPGSTGTAKPSKPASTPSTSSPHVTAVATTTMVVPVSPTTPHTSQASPMMPAPQMSTNKEVAKSAPVSQANTSSKPCTTPAKSPSTAIKTNNNLAKPNVINTTITVPPSQTSTITMASVVINSSTTTTTITSTTPAPTTQKVSKATCTDGGVMTMDMTATSVSTTASTSTQTCSNGATSITSASNTPEDKIPKKLSYAEMAQRGKAQVVKSAEKGKADEVSNKEQSANGVTSSASGETKEMPALSVTVSAAVATTYTGTRSPTHRDQPRDQCAYGARRTFNSARRDDRKSDRSGYYRADRRGNREERSRVK</sequence>
<dbReference type="PANTHER" id="PTHR22792:SF131">
    <property type="entry name" value="LA-RELATED PROTEIN LARP4B"/>
    <property type="match status" value="1"/>
</dbReference>
<feature type="non-terminal residue" evidence="3">
    <location>
        <position position="1"/>
    </location>
</feature>
<dbReference type="EMBL" id="JAODUP010000291">
    <property type="protein sequence ID" value="KAK2153612.1"/>
    <property type="molecule type" value="Genomic_DNA"/>
</dbReference>
<feature type="region of interest" description="Disordered" evidence="1">
    <location>
        <begin position="346"/>
        <end position="534"/>
    </location>
</feature>
<feature type="compositionally biased region" description="Polar residues" evidence="1">
    <location>
        <begin position="780"/>
        <end position="793"/>
    </location>
</feature>
<dbReference type="GO" id="GO:0045727">
    <property type="term" value="P:positive regulation of translation"/>
    <property type="evidence" value="ECO:0007669"/>
    <property type="project" value="TreeGrafter"/>
</dbReference>
<feature type="compositionally biased region" description="Polar residues" evidence="1">
    <location>
        <begin position="484"/>
        <end position="508"/>
    </location>
</feature>
<feature type="region of interest" description="Disordered" evidence="1">
    <location>
        <begin position="763"/>
        <end position="799"/>
    </location>
</feature>